<accession>D4B9S8</accession>
<gene>
    <name evidence="1" type="ORF">CIT292_07218</name>
</gene>
<dbReference type="HOGENOM" id="CLU_3231499_0_0_6"/>
<proteinExistence type="predicted"/>
<organism evidence="1 2">
    <name type="scientific">Citrobacter youngae ATCC 29220</name>
    <dbReference type="NCBI Taxonomy" id="500640"/>
    <lineage>
        <taxon>Bacteria</taxon>
        <taxon>Pseudomonadati</taxon>
        <taxon>Pseudomonadota</taxon>
        <taxon>Gammaproteobacteria</taxon>
        <taxon>Enterobacterales</taxon>
        <taxon>Enterobacteriaceae</taxon>
        <taxon>Citrobacter</taxon>
        <taxon>Citrobacter freundii complex</taxon>
    </lineage>
</organism>
<name>D4B9S8_9ENTR</name>
<reference evidence="1 2" key="1">
    <citation type="submission" date="2010-02" db="EMBL/GenBank/DDBJ databases">
        <authorList>
            <person name="Weinstock G."/>
            <person name="Sodergren E."/>
            <person name="Clifton S."/>
            <person name="Fulton L."/>
            <person name="Fulton B."/>
            <person name="Courtney L."/>
            <person name="Fronick C."/>
            <person name="Harrison M."/>
            <person name="Strong C."/>
            <person name="Farmer C."/>
            <person name="Delahaunty K."/>
            <person name="Markovic C."/>
            <person name="Hall O."/>
            <person name="Minx P."/>
            <person name="Tomlinson C."/>
            <person name="Mitreva M."/>
            <person name="Nelson J."/>
            <person name="Hou S."/>
            <person name="Wollam A."/>
            <person name="Pepin K.H."/>
            <person name="Johnson M."/>
            <person name="Bhonagiri V."/>
            <person name="Zhang X."/>
            <person name="Suruliraj S."/>
            <person name="Warren W."/>
            <person name="Chinwalla A."/>
            <person name="Mardis E.R."/>
            <person name="Wilson R.K."/>
        </authorList>
    </citation>
    <scope>NUCLEOTIDE SEQUENCE [LARGE SCALE GENOMIC DNA]</scope>
    <source>
        <strain evidence="1 2">ATCC 29220</strain>
    </source>
</reference>
<dbReference type="AlphaFoldDB" id="D4B9S8"/>
<evidence type="ECO:0000313" key="2">
    <source>
        <dbReference type="Proteomes" id="UP000003880"/>
    </source>
</evidence>
<dbReference type="EMBL" id="ABWL02000006">
    <property type="protein sequence ID" value="EFE08939.1"/>
    <property type="molecule type" value="Genomic_DNA"/>
</dbReference>
<comment type="caution">
    <text evidence="1">The sequence shown here is derived from an EMBL/GenBank/DDBJ whole genome shotgun (WGS) entry which is preliminary data.</text>
</comment>
<sequence length="43" mass="5290">MMHVRPDREIQTLYFAVIWQQKQKLSVRNGMLRRQTTSCLRRN</sequence>
<evidence type="ECO:0000313" key="1">
    <source>
        <dbReference type="EMBL" id="EFE08939.1"/>
    </source>
</evidence>
<dbReference type="Proteomes" id="UP000003880">
    <property type="component" value="Unassembled WGS sequence"/>
</dbReference>
<protein>
    <submittedName>
        <fullName evidence="1">Uncharacterized protein</fullName>
    </submittedName>
</protein>